<sequence>MKTKKYQNKFFERLRDKLDEIFPKTNYDNPEIPSKGNRSGALALNAFANIIFKDILDEVLIQKNKKIENLIAEEMLICHKEGTPTSRLTSLANKIKKLGI</sequence>
<protein>
    <submittedName>
        <fullName evidence="1">Uncharacterized protein</fullName>
    </submittedName>
</protein>
<name>A0A6M3JGH3_9ZZZZ</name>
<proteinExistence type="predicted"/>
<reference evidence="1" key="1">
    <citation type="submission" date="2020-03" db="EMBL/GenBank/DDBJ databases">
        <title>The deep terrestrial virosphere.</title>
        <authorList>
            <person name="Holmfeldt K."/>
            <person name="Nilsson E."/>
            <person name="Simone D."/>
            <person name="Lopez-Fernandez M."/>
            <person name="Wu X."/>
            <person name="de Brujin I."/>
            <person name="Lundin D."/>
            <person name="Andersson A."/>
            <person name="Bertilsson S."/>
            <person name="Dopson M."/>
        </authorList>
    </citation>
    <scope>NUCLEOTIDE SEQUENCE</scope>
    <source>
        <strain evidence="1">MM415A04822</strain>
    </source>
</reference>
<dbReference type="EMBL" id="MT141693">
    <property type="protein sequence ID" value="QJA69289.1"/>
    <property type="molecule type" value="Genomic_DNA"/>
</dbReference>
<organism evidence="1">
    <name type="scientific">viral metagenome</name>
    <dbReference type="NCBI Taxonomy" id="1070528"/>
    <lineage>
        <taxon>unclassified sequences</taxon>
        <taxon>metagenomes</taxon>
        <taxon>organismal metagenomes</taxon>
    </lineage>
</organism>
<gene>
    <name evidence="1" type="ORF">MM415A04822_0004</name>
</gene>
<evidence type="ECO:0000313" key="1">
    <source>
        <dbReference type="EMBL" id="QJA69289.1"/>
    </source>
</evidence>
<dbReference type="AlphaFoldDB" id="A0A6M3JGH3"/>
<accession>A0A6M3JGH3</accession>